<evidence type="ECO:0000256" key="1">
    <source>
        <dbReference type="SAM" id="MobiDB-lite"/>
    </source>
</evidence>
<keyword evidence="2" id="KW-0472">Membrane</keyword>
<evidence type="ECO:0000313" key="4">
    <source>
        <dbReference type="Proteomes" id="UP001524586"/>
    </source>
</evidence>
<dbReference type="Proteomes" id="UP001524586">
    <property type="component" value="Unassembled WGS sequence"/>
</dbReference>
<proteinExistence type="predicted"/>
<feature type="region of interest" description="Disordered" evidence="1">
    <location>
        <begin position="27"/>
        <end position="57"/>
    </location>
</feature>
<protein>
    <submittedName>
        <fullName evidence="3">Uncharacterized protein</fullName>
    </submittedName>
</protein>
<comment type="caution">
    <text evidence="3">The sequence shown here is derived from an EMBL/GenBank/DDBJ whole genome shotgun (WGS) entry which is preliminary data.</text>
</comment>
<accession>A0ABT1U346</accession>
<keyword evidence="4" id="KW-1185">Reference proteome</keyword>
<feature type="transmembrane region" description="Helical" evidence="2">
    <location>
        <begin position="79"/>
        <end position="98"/>
    </location>
</feature>
<reference evidence="3 4" key="1">
    <citation type="submission" date="2022-07" db="EMBL/GenBank/DDBJ databases">
        <title>Methylomonas rivi sp. nov., Methylomonas rosea sp. nov., Methylomonas aureus sp. nov. and Methylomonas subterranea sp. nov., four novel methanotrophs isolated from a freshwater creek and the deep terrestrial subsurface.</title>
        <authorList>
            <person name="Abin C."/>
            <person name="Sankaranarayanan K."/>
            <person name="Garner C."/>
            <person name="Sindelar R."/>
            <person name="Kotary K."/>
            <person name="Garner R."/>
            <person name="Barclay S."/>
            <person name="Lawson P."/>
            <person name="Krumholz L."/>
        </authorList>
    </citation>
    <scope>NUCLEOTIDE SEQUENCE [LARGE SCALE GENOMIC DNA]</scope>
    <source>
        <strain evidence="3 4">WSC-6</strain>
    </source>
</reference>
<keyword evidence="2" id="KW-0812">Transmembrane</keyword>
<sequence>MLEMFYQHGNFIALNIIITTERTNRMSIDDNNNESETQNQTEQPEQPAPQSNETLETAQKTAGNLVATLLELKESNPKVFFGGIGAIVLIFLIMIMSGGSDPKIPVHQAKAIVPGQSYVLKSANAYDPTATIRLVAVPGSMAAYDDTEEADREGACKHMPQGTPVKAIQSQDAYGKKDVFVEVEMTSGECEGKRGWALAIDLQ</sequence>
<name>A0ABT1U346_9GAMM</name>
<keyword evidence="2" id="KW-1133">Transmembrane helix</keyword>
<dbReference type="RefSeq" id="WP_256614639.1">
    <property type="nucleotide sequence ID" value="NZ_JANIBK010000026.1"/>
</dbReference>
<evidence type="ECO:0000313" key="3">
    <source>
        <dbReference type="EMBL" id="MCQ8128263.1"/>
    </source>
</evidence>
<gene>
    <name evidence="3" type="ORF">NP596_07300</name>
</gene>
<feature type="compositionally biased region" description="Low complexity" evidence="1">
    <location>
        <begin position="34"/>
        <end position="45"/>
    </location>
</feature>
<feature type="compositionally biased region" description="Polar residues" evidence="1">
    <location>
        <begin position="48"/>
        <end position="57"/>
    </location>
</feature>
<organism evidence="3 4">
    <name type="scientific">Methylomonas rivi</name>
    <dbReference type="NCBI Taxonomy" id="2952226"/>
    <lineage>
        <taxon>Bacteria</taxon>
        <taxon>Pseudomonadati</taxon>
        <taxon>Pseudomonadota</taxon>
        <taxon>Gammaproteobacteria</taxon>
        <taxon>Methylococcales</taxon>
        <taxon>Methylococcaceae</taxon>
        <taxon>Methylomonas</taxon>
    </lineage>
</organism>
<evidence type="ECO:0000256" key="2">
    <source>
        <dbReference type="SAM" id="Phobius"/>
    </source>
</evidence>
<dbReference type="EMBL" id="JANIBK010000026">
    <property type="protein sequence ID" value="MCQ8128263.1"/>
    <property type="molecule type" value="Genomic_DNA"/>
</dbReference>